<evidence type="ECO:0000313" key="8">
    <source>
        <dbReference type="EMBL" id="PKW26883.1"/>
    </source>
</evidence>
<accession>A0A2N3YJ64</accession>
<feature type="transmembrane region" description="Helical" evidence="6">
    <location>
        <begin position="197"/>
        <end position="218"/>
    </location>
</feature>
<keyword evidence="9" id="KW-1185">Reference proteome</keyword>
<evidence type="ECO:0000313" key="9">
    <source>
        <dbReference type="Proteomes" id="UP000233781"/>
    </source>
</evidence>
<evidence type="ECO:0000256" key="2">
    <source>
        <dbReference type="ARBA" id="ARBA00007362"/>
    </source>
</evidence>
<dbReference type="AlphaFoldDB" id="A0A2N3YJ64"/>
<proteinExistence type="inferred from homology"/>
<dbReference type="GO" id="GO:0016020">
    <property type="term" value="C:membrane"/>
    <property type="evidence" value="ECO:0007669"/>
    <property type="project" value="UniProtKB-SubCell"/>
</dbReference>
<feature type="domain" description="EamA" evidence="7">
    <location>
        <begin position="23"/>
        <end position="152"/>
    </location>
</feature>
<dbReference type="OrthoDB" id="4861969at2"/>
<evidence type="ECO:0000256" key="5">
    <source>
        <dbReference type="ARBA" id="ARBA00023136"/>
    </source>
</evidence>
<dbReference type="InterPro" id="IPR000620">
    <property type="entry name" value="EamA_dom"/>
</dbReference>
<feature type="transmembrane region" description="Helical" evidence="6">
    <location>
        <begin position="47"/>
        <end position="69"/>
    </location>
</feature>
<evidence type="ECO:0000259" key="7">
    <source>
        <dbReference type="Pfam" id="PF00892"/>
    </source>
</evidence>
<comment type="caution">
    <text evidence="8">The sequence shown here is derived from an EMBL/GenBank/DDBJ whole genome shotgun (WGS) entry which is preliminary data.</text>
</comment>
<feature type="transmembrane region" description="Helical" evidence="6">
    <location>
        <begin position="260"/>
        <end position="280"/>
    </location>
</feature>
<evidence type="ECO:0000256" key="1">
    <source>
        <dbReference type="ARBA" id="ARBA00004141"/>
    </source>
</evidence>
<reference evidence="8 9" key="1">
    <citation type="submission" date="2017-12" db="EMBL/GenBank/DDBJ databases">
        <title>Sequencing the genomes of 1000 Actinobacteria strains.</title>
        <authorList>
            <person name="Klenk H.-P."/>
        </authorList>
    </citation>
    <scope>NUCLEOTIDE SEQUENCE [LARGE SCALE GENOMIC DNA]</scope>
    <source>
        <strain evidence="8 9">DSM 12806</strain>
    </source>
</reference>
<feature type="transmembrane region" description="Helical" evidence="6">
    <location>
        <begin position="230"/>
        <end position="253"/>
    </location>
</feature>
<organism evidence="8 9">
    <name type="scientific">Phycicoccus duodecadis</name>
    <dbReference type="NCBI Taxonomy" id="173053"/>
    <lineage>
        <taxon>Bacteria</taxon>
        <taxon>Bacillati</taxon>
        <taxon>Actinomycetota</taxon>
        <taxon>Actinomycetes</taxon>
        <taxon>Micrococcales</taxon>
        <taxon>Intrasporangiaceae</taxon>
        <taxon>Phycicoccus</taxon>
    </lineage>
</organism>
<dbReference type="PANTHER" id="PTHR32322">
    <property type="entry name" value="INNER MEMBRANE TRANSPORTER"/>
    <property type="match status" value="1"/>
</dbReference>
<dbReference type="InterPro" id="IPR050638">
    <property type="entry name" value="AA-Vitamin_Transporters"/>
</dbReference>
<keyword evidence="4 6" id="KW-1133">Transmembrane helix</keyword>
<evidence type="ECO:0000256" key="3">
    <source>
        <dbReference type="ARBA" id="ARBA00022692"/>
    </source>
</evidence>
<dbReference type="Proteomes" id="UP000233781">
    <property type="component" value="Unassembled WGS sequence"/>
</dbReference>
<gene>
    <name evidence="8" type="ORF">ATL31_1710</name>
</gene>
<dbReference type="PANTHER" id="PTHR32322:SF2">
    <property type="entry name" value="EAMA DOMAIN-CONTAINING PROTEIN"/>
    <property type="match status" value="1"/>
</dbReference>
<evidence type="ECO:0000256" key="6">
    <source>
        <dbReference type="SAM" id="Phobius"/>
    </source>
</evidence>
<keyword evidence="5 6" id="KW-0472">Membrane</keyword>
<dbReference type="EMBL" id="PJNE01000001">
    <property type="protein sequence ID" value="PKW26883.1"/>
    <property type="molecule type" value="Genomic_DNA"/>
</dbReference>
<evidence type="ECO:0000256" key="4">
    <source>
        <dbReference type="ARBA" id="ARBA00022989"/>
    </source>
</evidence>
<sequence>MVSTTSTASTTAPAHGALPLLPAVAFVVVWCSGYIAGPAGVRAIDPFTVLTLRFLLASVVMAGLARWLRGPLRIPGPVLRRIALVGLMMNGVVFALMYLAFAEGMGATLGALLHSLSPVLTALLAGVVLGERLTRLQVLGFVLGVVGVLVVLGPDVDQAGGPLGVVLGLLSLVGLSLGTLGQRWYAADERHEAPDPLWAATVQFAVCVPPLAVLALALEGVRTVHDPLPGALAVLWMALVNSVAGLLLLGLLVRRGGAGASASLFFVCPPVTALMAWAAFGDTLDAREVVGIVVAVVGVAIATGVFRRSPALPLPERV</sequence>
<comment type="similarity">
    <text evidence="2">Belongs to the EamA transporter family.</text>
</comment>
<feature type="domain" description="EamA" evidence="7">
    <location>
        <begin position="164"/>
        <end position="302"/>
    </location>
</feature>
<dbReference type="Pfam" id="PF00892">
    <property type="entry name" value="EamA"/>
    <property type="match status" value="2"/>
</dbReference>
<feature type="transmembrane region" description="Helical" evidence="6">
    <location>
        <begin position="81"/>
        <end position="101"/>
    </location>
</feature>
<dbReference type="InterPro" id="IPR037185">
    <property type="entry name" value="EmrE-like"/>
</dbReference>
<feature type="transmembrane region" description="Helical" evidence="6">
    <location>
        <begin position="12"/>
        <end position="35"/>
    </location>
</feature>
<feature type="transmembrane region" description="Helical" evidence="6">
    <location>
        <begin position="136"/>
        <end position="153"/>
    </location>
</feature>
<name>A0A2N3YJ64_9MICO</name>
<feature type="transmembrane region" description="Helical" evidence="6">
    <location>
        <begin position="165"/>
        <end position="185"/>
    </location>
</feature>
<feature type="transmembrane region" description="Helical" evidence="6">
    <location>
        <begin position="286"/>
        <end position="306"/>
    </location>
</feature>
<comment type="subcellular location">
    <subcellularLocation>
        <location evidence="1">Membrane</location>
        <topology evidence="1">Multi-pass membrane protein</topology>
    </subcellularLocation>
</comment>
<keyword evidence="3 6" id="KW-0812">Transmembrane</keyword>
<dbReference type="RefSeq" id="WP_101395385.1">
    <property type="nucleotide sequence ID" value="NZ_PJNE01000001.1"/>
</dbReference>
<feature type="transmembrane region" description="Helical" evidence="6">
    <location>
        <begin position="107"/>
        <end position="129"/>
    </location>
</feature>
<dbReference type="SUPFAM" id="SSF103481">
    <property type="entry name" value="Multidrug resistance efflux transporter EmrE"/>
    <property type="match status" value="2"/>
</dbReference>
<protein>
    <submittedName>
        <fullName evidence="8">Drug/metabolite transporter (DMT)-like permease</fullName>
    </submittedName>
</protein>